<organism evidence="5 6">
    <name type="scientific">Actinomyces ruminicola</name>
    <dbReference type="NCBI Taxonomy" id="332524"/>
    <lineage>
        <taxon>Bacteria</taxon>
        <taxon>Bacillati</taxon>
        <taxon>Actinomycetota</taxon>
        <taxon>Actinomycetes</taxon>
        <taxon>Actinomycetales</taxon>
        <taxon>Actinomycetaceae</taxon>
        <taxon>Actinomyces</taxon>
    </lineage>
</organism>
<dbReference type="Pfam" id="PF01487">
    <property type="entry name" value="DHquinase_I"/>
    <property type="match status" value="1"/>
</dbReference>
<feature type="binding site" evidence="4">
    <location>
        <position position="129"/>
    </location>
    <ligand>
        <name>3-dehydroquinate</name>
        <dbReference type="ChEBI" id="CHEBI:32364"/>
    </ligand>
</feature>
<comment type="catalytic activity">
    <reaction evidence="1 4">
        <text>3-dehydroquinate = 3-dehydroshikimate + H2O</text>
        <dbReference type="Rhea" id="RHEA:21096"/>
        <dbReference type="ChEBI" id="CHEBI:15377"/>
        <dbReference type="ChEBI" id="CHEBI:16630"/>
        <dbReference type="ChEBI" id="CHEBI:32364"/>
        <dbReference type="EC" id="4.2.1.10"/>
    </reaction>
</comment>
<dbReference type="EC" id="4.2.1.10" evidence="4"/>
<keyword evidence="3 4" id="KW-0704">Schiff base</keyword>
<comment type="subunit">
    <text evidence="4">Homodimer.</text>
</comment>
<dbReference type="GO" id="GO:0008652">
    <property type="term" value="P:amino acid biosynthetic process"/>
    <property type="evidence" value="ECO:0007669"/>
    <property type="project" value="UniProtKB-KW"/>
</dbReference>
<dbReference type="GO" id="GO:0003855">
    <property type="term" value="F:3-dehydroquinate dehydratase activity"/>
    <property type="evidence" value="ECO:0007669"/>
    <property type="project" value="UniProtKB-UniRule"/>
</dbReference>
<dbReference type="CDD" id="cd00502">
    <property type="entry name" value="DHQase_I"/>
    <property type="match status" value="1"/>
</dbReference>
<dbReference type="HAMAP" id="MF_00214">
    <property type="entry name" value="AroD"/>
    <property type="match status" value="1"/>
</dbReference>
<evidence type="ECO:0000256" key="2">
    <source>
        <dbReference type="ARBA" id="ARBA00023239"/>
    </source>
</evidence>
<dbReference type="Proteomes" id="UP000198541">
    <property type="component" value="Unassembled WGS sequence"/>
</dbReference>
<comment type="similarity">
    <text evidence="4">Belongs to the type-I 3-dehydroquinase family.</text>
</comment>
<dbReference type="GO" id="GO:0009423">
    <property type="term" value="P:chorismate biosynthetic process"/>
    <property type="evidence" value="ECO:0007669"/>
    <property type="project" value="UniProtKB-UniRule"/>
</dbReference>
<evidence type="ECO:0000313" key="6">
    <source>
        <dbReference type="Proteomes" id="UP000198541"/>
    </source>
</evidence>
<keyword evidence="4" id="KW-0028">Amino-acid biosynthesis</keyword>
<dbReference type="UniPathway" id="UPA00053">
    <property type="reaction ID" value="UER00086"/>
</dbReference>
<dbReference type="Gene3D" id="3.20.20.70">
    <property type="entry name" value="Aldolase class I"/>
    <property type="match status" value="1"/>
</dbReference>
<dbReference type="SUPFAM" id="SSF51569">
    <property type="entry name" value="Aldolase"/>
    <property type="match status" value="1"/>
</dbReference>
<dbReference type="InterPro" id="IPR050146">
    <property type="entry name" value="Type-I_3-dehydroquinase"/>
</dbReference>
<comment type="function">
    <text evidence="4">Involved in the third step of the chorismate pathway, which leads to the biosynthesis of aromatic amino acids. Catalyzes the cis-dehydration of 3-dehydroquinate (DHQ) and introduces the first double bond of the aromatic ring to yield 3-dehydroshikimate.</text>
</comment>
<evidence type="ECO:0000313" key="5">
    <source>
        <dbReference type="EMBL" id="SDN69384.1"/>
    </source>
</evidence>
<keyword evidence="6" id="KW-1185">Reference proteome</keyword>
<feature type="binding site" evidence="4">
    <location>
        <position position="280"/>
    </location>
    <ligand>
        <name>3-dehydroquinate</name>
        <dbReference type="ChEBI" id="CHEBI:32364"/>
    </ligand>
</feature>
<gene>
    <name evidence="4" type="primary">aroD</name>
    <name evidence="5" type="ORF">SAMN05216355_11088</name>
</gene>
<dbReference type="EMBL" id="FNIM01000010">
    <property type="protein sequence ID" value="SDN69384.1"/>
    <property type="molecule type" value="Genomic_DNA"/>
</dbReference>
<evidence type="ECO:0000256" key="3">
    <source>
        <dbReference type="ARBA" id="ARBA00023270"/>
    </source>
</evidence>
<dbReference type="RefSeq" id="WP_245690575.1">
    <property type="nucleotide sequence ID" value="NZ_FNIM01000010.1"/>
</dbReference>
<feature type="binding site" evidence="4">
    <location>
        <position position="304"/>
    </location>
    <ligand>
        <name>3-dehydroquinate</name>
        <dbReference type="ChEBI" id="CHEBI:32364"/>
    </ligand>
</feature>
<dbReference type="PANTHER" id="PTHR43699:SF1">
    <property type="entry name" value="3-DEHYDROQUINATE DEHYDRATASE"/>
    <property type="match status" value="1"/>
</dbReference>
<comment type="caution">
    <text evidence="4">Lacks conserved residue(s) required for the propagation of feature annotation.</text>
</comment>
<keyword evidence="2 4" id="KW-0456">Lyase</keyword>
<evidence type="ECO:0000256" key="4">
    <source>
        <dbReference type="HAMAP-Rule" id="MF_00214"/>
    </source>
</evidence>
<comment type="pathway">
    <text evidence="4">Metabolic intermediate biosynthesis; chorismate biosynthesis; chorismate from D-erythrose 4-phosphate and phosphoenolpyruvate: step 3/7.</text>
</comment>
<proteinExistence type="inferred from homology"/>
<dbReference type="PANTHER" id="PTHR43699">
    <property type="entry name" value="3-DEHYDROQUINATE DEHYDRATASE"/>
    <property type="match status" value="1"/>
</dbReference>
<dbReference type="STRING" id="332524.SAMN04487766_10925"/>
<keyword evidence="4" id="KW-0057">Aromatic amino acid biosynthesis</keyword>
<reference evidence="6" key="1">
    <citation type="submission" date="2016-10" db="EMBL/GenBank/DDBJ databases">
        <authorList>
            <person name="Varghese N."/>
            <person name="Submissions S."/>
        </authorList>
    </citation>
    <scope>NUCLEOTIDE SEQUENCE [LARGE SCALE GENOMIC DNA]</scope>
    <source>
        <strain evidence="6">DSM 27982</strain>
    </source>
</reference>
<evidence type="ECO:0000256" key="1">
    <source>
        <dbReference type="ARBA" id="ARBA00001864"/>
    </source>
</evidence>
<dbReference type="GO" id="GO:0046279">
    <property type="term" value="P:3,4-dihydroxybenzoate biosynthetic process"/>
    <property type="evidence" value="ECO:0007669"/>
    <property type="project" value="TreeGrafter"/>
</dbReference>
<dbReference type="GO" id="GO:0009073">
    <property type="term" value="P:aromatic amino acid family biosynthetic process"/>
    <property type="evidence" value="ECO:0007669"/>
    <property type="project" value="UniProtKB-KW"/>
</dbReference>
<feature type="binding site" evidence="4">
    <location>
        <begin position="79"/>
        <end position="81"/>
    </location>
    <ligand>
        <name>3-dehydroquinate</name>
        <dbReference type="ChEBI" id="CHEBI:32364"/>
    </ligand>
</feature>
<accession>A0A1H0DH19</accession>
<feature type="binding site" evidence="4">
    <location>
        <position position="300"/>
    </location>
    <ligand>
        <name>3-dehydroquinate</name>
        <dbReference type="ChEBI" id="CHEBI:32364"/>
    </ligand>
</feature>
<dbReference type="InterPro" id="IPR001381">
    <property type="entry name" value="DHquinase_I"/>
</dbReference>
<dbReference type="InterPro" id="IPR013785">
    <property type="entry name" value="Aldolase_TIM"/>
</dbReference>
<feature type="active site" description="Proton donor/acceptor" evidence="4">
    <location>
        <position position="211"/>
    </location>
</feature>
<sequence>MSAGRPEDLRRYVQDLSTGLRARGLMVPGSPVCTRPVTWRAAVLGGPRPVVAVATTGADAAACAAQARAARLAGADLVELRADLLTVPPADAPGEGRASQALADSWLRAARAVEEVLHGSGIPVLLTVRTAAEGGGFDADAYRAALACVIERLGERHRVDAAGGRVTGGSADADAAESAITAIDVELARGELPRLVQLAHRAGLDAVASSHDFAATPDDAELLRRLRAMQDAGADVAKIAVTPSDPSDVERLLGVAARARGELDIPVVAIAMGEAGAVTRLAGGVFGSALTFATAGSAASAPGQLPVARVRTALAALHP</sequence>
<dbReference type="AlphaFoldDB" id="A0A1H0DH19"/>
<feature type="active site" description="Schiff-base intermediate with substrate" evidence="4">
    <location>
        <position position="238"/>
    </location>
</feature>
<name>A0A1H0DH19_9ACTO</name>
<protein>
    <recommendedName>
        <fullName evidence="4">3-dehydroquinate dehydratase</fullName>
        <shortName evidence="4">3-dehydroquinase</shortName>
        <ecNumber evidence="4">4.2.1.10</ecNumber>
    </recommendedName>
    <alternativeName>
        <fullName evidence="4">Type I DHQase</fullName>
    </alternativeName>
    <alternativeName>
        <fullName evidence="4">Type I dehydroquinase</fullName>
        <shortName evidence="4">DHQ1</shortName>
    </alternativeName>
</protein>